<sequence>MCEPTGISVALGKIPPTHSRNSGRVTSHVTSRLTLARIPTVEVESRRPVTAVYSLSAKVGLGASQSFCGSSVAVLGACVFVSVLVVQVGSDCSSRNCALSLCPAFL</sequence>
<accession>A0ABD0LHQ5</accession>
<proteinExistence type="predicted"/>
<reference evidence="1 2" key="1">
    <citation type="journal article" date="2023" name="Sci. Data">
        <title>Genome assembly of the Korean intertidal mud-creeper Batillaria attramentaria.</title>
        <authorList>
            <person name="Patra A.K."/>
            <person name="Ho P.T."/>
            <person name="Jun S."/>
            <person name="Lee S.J."/>
            <person name="Kim Y."/>
            <person name="Won Y.J."/>
        </authorList>
    </citation>
    <scope>NUCLEOTIDE SEQUENCE [LARGE SCALE GENOMIC DNA]</scope>
    <source>
        <strain evidence="1">Wonlab-2016</strain>
    </source>
</reference>
<dbReference type="AlphaFoldDB" id="A0ABD0LHQ5"/>
<evidence type="ECO:0000313" key="1">
    <source>
        <dbReference type="EMBL" id="KAK7498736.1"/>
    </source>
</evidence>
<keyword evidence="2" id="KW-1185">Reference proteome</keyword>
<comment type="caution">
    <text evidence="1">The sequence shown here is derived from an EMBL/GenBank/DDBJ whole genome shotgun (WGS) entry which is preliminary data.</text>
</comment>
<organism evidence="1 2">
    <name type="scientific">Batillaria attramentaria</name>
    <dbReference type="NCBI Taxonomy" id="370345"/>
    <lineage>
        <taxon>Eukaryota</taxon>
        <taxon>Metazoa</taxon>
        <taxon>Spiralia</taxon>
        <taxon>Lophotrochozoa</taxon>
        <taxon>Mollusca</taxon>
        <taxon>Gastropoda</taxon>
        <taxon>Caenogastropoda</taxon>
        <taxon>Sorbeoconcha</taxon>
        <taxon>Cerithioidea</taxon>
        <taxon>Batillariidae</taxon>
        <taxon>Batillaria</taxon>
    </lineage>
</organism>
<dbReference type="Proteomes" id="UP001519460">
    <property type="component" value="Unassembled WGS sequence"/>
</dbReference>
<name>A0ABD0LHQ5_9CAEN</name>
<evidence type="ECO:0000313" key="2">
    <source>
        <dbReference type="Proteomes" id="UP001519460"/>
    </source>
</evidence>
<dbReference type="EMBL" id="JACVVK020000049">
    <property type="protein sequence ID" value="KAK7498736.1"/>
    <property type="molecule type" value="Genomic_DNA"/>
</dbReference>
<protein>
    <submittedName>
        <fullName evidence="1">Uncharacterized protein</fullName>
    </submittedName>
</protein>
<gene>
    <name evidence="1" type="ORF">BaRGS_00010113</name>
</gene>